<feature type="chain" id="PRO_5006042559" evidence="1">
    <location>
        <begin position="26"/>
        <end position="629"/>
    </location>
</feature>
<gene>
    <name evidence="2" type="ORF">APS56_06230</name>
</gene>
<reference evidence="2 3" key="1">
    <citation type="submission" date="2015-10" db="EMBL/GenBank/DDBJ databases">
        <authorList>
            <person name="Gilbert D.G."/>
        </authorList>
    </citation>
    <scope>NUCLEOTIDE SEQUENCE [LARGE SCALE GENOMIC DNA]</scope>
    <source>
        <strain evidence="3">HZ-22</strain>
    </source>
</reference>
<keyword evidence="1" id="KW-0732">Signal</keyword>
<accession>A0A0P0CFC9</accession>
<organism evidence="2 3">
    <name type="scientific">Pseudalgibacter alginicilyticus</name>
    <dbReference type="NCBI Taxonomy" id="1736674"/>
    <lineage>
        <taxon>Bacteria</taxon>
        <taxon>Pseudomonadati</taxon>
        <taxon>Bacteroidota</taxon>
        <taxon>Flavobacteriia</taxon>
        <taxon>Flavobacteriales</taxon>
        <taxon>Flavobacteriaceae</taxon>
        <taxon>Pseudalgibacter</taxon>
    </lineage>
</organism>
<feature type="signal peptide" evidence="1">
    <location>
        <begin position="1"/>
        <end position="25"/>
    </location>
</feature>
<evidence type="ECO:0000256" key="1">
    <source>
        <dbReference type="SAM" id="SignalP"/>
    </source>
</evidence>
<dbReference type="OrthoDB" id="195526at2"/>
<sequence>MKAILKLSLLVFFFSVYGCSSESQAQIISPDTIIIEETPNNVSSDSAKAIYRQFAFSGTHNSYSGNLNGMNREGIKTQLENGFRFLEFDLFTYLTKNIINTTWQEDVDEFLVIDAPELKSLLTYSETTGVLKVYNVTAGASELIYDTIISNGNREFSVLNYQDNIYVFDYHLDSEKLTIYNFDANNLSSIHSESIDGATRLDPFIYNNNVYLAKHNLDQSAYEIQSISLTDNSATLNAVVYTINSVSLKENFTPFQQDNSLHIFKHNVDYVTSFTVETIDTSADLWSKASSFTSNSSLLSGTVTAINSNGKLFINAYAAGGSSVGSQLVIDQGKPNIVNEYINEIDLLPGAQANVFPFTNGYYLLLKKESHVQLSSIDIGVLTLGHDEPGDEVDLTVDNPSSLLLSDWVTYISNWSNSNPNHEPLFIMTELKNYEQWMVGAKWENIIKLMQENFGDKLRYHDSDGSQNESIIDQTKIVNGKTLYFMDENGSKEGGLLGKVVLYIEPNNNITKSDYTNDYFPFNTTDGRLQDNFVQLKRYRINNKLVTSDWRYPSNYGNDVGTYIESKDNSYISRIFHMESASGDSQYDNIHCANVMFALSDSPYNNGLYQAYIQEQKKKNELIILDGCN</sequence>
<dbReference type="KEGG" id="ahz:APS56_06230"/>
<dbReference type="Gene3D" id="3.20.20.190">
    <property type="entry name" value="Phosphatidylinositol (PI) phosphodiesterase"/>
    <property type="match status" value="1"/>
</dbReference>
<dbReference type="EMBL" id="CP012898">
    <property type="protein sequence ID" value="ALJ04747.1"/>
    <property type="molecule type" value="Genomic_DNA"/>
</dbReference>
<name>A0A0P0CFC9_9FLAO</name>
<dbReference type="RefSeq" id="WP_054726103.1">
    <property type="nucleotide sequence ID" value="NZ_CP012898.1"/>
</dbReference>
<dbReference type="Proteomes" id="UP000057981">
    <property type="component" value="Chromosome"/>
</dbReference>
<dbReference type="PROSITE" id="PS51257">
    <property type="entry name" value="PROKAR_LIPOPROTEIN"/>
    <property type="match status" value="1"/>
</dbReference>
<dbReference type="SUPFAM" id="SSF51695">
    <property type="entry name" value="PLC-like phosphodiesterases"/>
    <property type="match status" value="1"/>
</dbReference>
<dbReference type="AlphaFoldDB" id="A0A0P0CFC9"/>
<dbReference type="STRING" id="1736674.APS56_06230"/>
<dbReference type="InterPro" id="IPR017946">
    <property type="entry name" value="PLC-like_Pdiesterase_TIM-brl"/>
</dbReference>
<dbReference type="GO" id="GO:0006629">
    <property type="term" value="P:lipid metabolic process"/>
    <property type="evidence" value="ECO:0007669"/>
    <property type="project" value="InterPro"/>
</dbReference>
<evidence type="ECO:0000313" key="3">
    <source>
        <dbReference type="Proteomes" id="UP000057981"/>
    </source>
</evidence>
<protein>
    <submittedName>
        <fullName evidence="2">Uncharacterized protein</fullName>
    </submittedName>
</protein>
<dbReference type="GO" id="GO:0008081">
    <property type="term" value="F:phosphoric diester hydrolase activity"/>
    <property type="evidence" value="ECO:0007669"/>
    <property type="project" value="InterPro"/>
</dbReference>
<proteinExistence type="predicted"/>
<keyword evidence="3" id="KW-1185">Reference proteome</keyword>
<evidence type="ECO:0000313" key="2">
    <source>
        <dbReference type="EMBL" id="ALJ04747.1"/>
    </source>
</evidence>